<dbReference type="InterPro" id="IPR050486">
    <property type="entry name" value="Mannose-1P_guanyltransferase"/>
</dbReference>
<dbReference type="Pfam" id="PF00571">
    <property type="entry name" value="CBS"/>
    <property type="match status" value="1"/>
</dbReference>
<protein>
    <submittedName>
        <fullName evidence="3">Nucleotidyltransferase family protein</fullName>
    </submittedName>
</protein>
<evidence type="ECO:0000259" key="1">
    <source>
        <dbReference type="Pfam" id="PF00483"/>
    </source>
</evidence>
<dbReference type="InterPro" id="IPR000644">
    <property type="entry name" value="CBS_dom"/>
</dbReference>
<dbReference type="RefSeq" id="WP_198638320.1">
    <property type="nucleotide sequence ID" value="NZ_JAEHNY010000005.1"/>
</dbReference>
<evidence type="ECO:0000313" key="4">
    <source>
        <dbReference type="Proteomes" id="UP000635665"/>
    </source>
</evidence>
<dbReference type="SUPFAM" id="SSF53448">
    <property type="entry name" value="Nucleotide-diphospho-sugar transferases"/>
    <property type="match status" value="1"/>
</dbReference>
<reference evidence="3 4" key="1">
    <citation type="submission" date="2020-12" db="EMBL/GenBank/DDBJ databases">
        <title>Salegentibacter orientalis sp. nov., isolated from costal sediment.</title>
        <authorList>
            <person name="Lian F.-B."/>
        </authorList>
    </citation>
    <scope>NUCLEOTIDE SEQUENCE [LARGE SCALE GENOMIC DNA]</scope>
    <source>
        <strain evidence="3 4">F60176</strain>
    </source>
</reference>
<comment type="caution">
    <text evidence="3">The sequence shown here is derived from an EMBL/GenBank/DDBJ whole genome shotgun (WGS) entry which is preliminary data.</text>
</comment>
<feature type="domain" description="Nucleotidyl transferase" evidence="1">
    <location>
        <begin position="131"/>
        <end position="352"/>
    </location>
</feature>
<dbReference type="Proteomes" id="UP000635665">
    <property type="component" value="Unassembled WGS sequence"/>
</dbReference>
<evidence type="ECO:0000313" key="3">
    <source>
        <dbReference type="EMBL" id="MBI6119764.1"/>
    </source>
</evidence>
<gene>
    <name evidence="3" type="ORF">I6U50_06985</name>
</gene>
<dbReference type="Pfam" id="PF00483">
    <property type="entry name" value="NTP_transferase"/>
    <property type="match status" value="1"/>
</dbReference>
<name>A0ABS0TFD3_9FLAO</name>
<organism evidence="3 4">
    <name type="scientific">Salegentibacter maritimus</name>
    <dbReference type="NCBI Taxonomy" id="2794347"/>
    <lineage>
        <taxon>Bacteria</taxon>
        <taxon>Pseudomonadati</taxon>
        <taxon>Bacteroidota</taxon>
        <taxon>Flavobacteriia</taxon>
        <taxon>Flavobacteriales</taxon>
        <taxon>Flavobacteriaceae</taxon>
        <taxon>Salegentibacter</taxon>
    </lineage>
</organism>
<dbReference type="InterPro" id="IPR029044">
    <property type="entry name" value="Nucleotide-diphossugar_trans"/>
</dbReference>
<dbReference type="Gene3D" id="3.90.550.10">
    <property type="entry name" value="Spore Coat Polysaccharide Biosynthesis Protein SpsA, Chain A"/>
    <property type="match status" value="1"/>
</dbReference>
<dbReference type="InterPro" id="IPR046342">
    <property type="entry name" value="CBS_dom_sf"/>
</dbReference>
<evidence type="ECO:0000259" key="2">
    <source>
        <dbReference type="Pfam" id="PF00571"/>
    </source>
</evidence>
<dbReference type="SUPFAM" id="SSF54631">
    <property type="entry name" value="CBS-domain pair"/>
    <property type="match status" value="1"/>
</dbReference>
<sequence>MKREIDFKGRRIDQHTTILEAMKLMDKIDHKLLIITKEKSFLGLLSAGDIQRAIIGDKSLDTRVTEILRDNIRVATPKDSFPEIKSLMLKYRMELCPVLDEQNNIVAIYFWEDIFKDPKPYSQSTFNLPVIIMAGGKGTRLKPITNIIPKPLVPLGEKPIVEWIIDSFNKVGVQDFYFTVNYKKEMIEEYFNNIQRDYETKYFVEDKPLGTAGSLHLLKNIITSTFFVTNCDILIEDDYTEMLKYHKENGNELTAISAVKHFEVPYGTMEFKENGILTALKEKPSFNMFINAGMYILEPHLLDEIPENEFFHITTLMEKIMERNGKVGVFPVSEGSWMDIGQWDEYNKTSKKLGFQGINQ</sequence>
<proteinExistence type="predicted"/>
<dbReference type="CDD" id="cd06426">
    <property type="entry name" value="NTP_transferase_like_2"/>
    <property type="match status" value="1"/>
</dbReference>
<dbReference type="PANTHER" id="PTHR22572">
    <property type="entry name" value="SUGAR-1-PHOSPHATE GUANYL TRANSFERASE"/>
    <property type="match status" value="1"/>
</dbReference>
<dbReference type="InterPro" id="IPR005835">
    <property type="entry name" value="NTP_transferase_dom"/>
</dbReference>
<dbReference type="EMBL" id="JAEHNY010000005">
    <property type="protein sequence ID" value="MBI6119764.1"/>
    <property type="molecule type" value="Genomic_DNA"/>
</dbReference>
<accession>A0ABS0TFD3</accession>
<keyword evidence="4" id="KW-1185">Reference proteome</keyword>
<feature type="domain" description="CBS" evidence="2">
    <location>
        <begin position="12"/>
        <end position="55"/>
    </location>
</feature>
<dbReference type="Gene3D" id="3.10.580.10">
    <property type="entry name" value="CBS-domain"/>
    <property type="match status" value="1"/>
</dbReference>